<dbReference type="OrthoDB" id="7064118at2"/>
<dbReference type="Proteomes" id="UP000199702">
    <property type="component" value="Unassembled WGS sequence"/>
</dbReference>
<sequence>MIAILTGDIIRSKKIAAEIWLPILEKSLSKFGEKPKFWDIYRGDSFQLETNIENALIATLSIIASIKQVPKIDVRISIGIGEKEYQGESITTSNGSAFVNSGESFEDLGKKKLGIKTPKTNTTNQLQTELQLVRALTEKWTSNMCETISCLLENPKLNQTEIAEILKKPQSHISRELKAASYYEIMEYVKLANQKLQNI</sequence>
<evidence type="ECO:0000313" key="1">
    <source>
        <dbReference type="EMBL" id="SEI38633.1"/>
    </source>
</evidence>
<evidence type="ECO:0000313" key="2">
    <source>
        <dbReference type="Proteomes" id="UP000199702"/>
    </source>
</evidence>
<organism evidence="1 2">
    <name type="scientific">Flavobacterium terrigena</name>
    <dbReference type="NCBI Taxonomy" id="402734"/>
    <lineage>
        <taxon>Bacteria</taxon>
        <taxon>Pseudomonadati</taxon>
        <taxon>Bacteroidota</taxon>
        <taxon>Flavobacteriia</taxon>
        <taxon>Flavobacteriales</taxon>
        <taxon>Flavobacteriaceae</taxon>
        <taxon>Flavobacterium</taxon>
    </lineage>
</organism>
<name>A0A1H6Q496_9FLAO</name>
<protein>
    <recommendedName>
        <fullName evidence="3">SatD family (SatD)</fullName>
    </recommendedName>
</protein>
<dbReference type="AlphaFoldDB" id="A0A1H6Q496"/>
<reference evidence="2" key="1">
    <citation type="submission" date="2016-10" db="EMBL/GenBank/DDBJ databases">
        <authorList>
            <person name="Varghese N."/>
            <person name="Submissions S."/>
        </authorList>
    </citation>
    <scope>NUCLEOTIDE SEQUENCE [LARGE SCALE GENOMIC DNA]</scope>
    <source>
        <strain evidence="2">DSM 17934</strain>
    </source>
</reference>
<gene>
    <name evidence="1" type="ORF">SAMN05660918_0263</name>
</gene>
<accession>A0A1H6Q496</accession>
<dbReference type="EMBL" id="FNYA01000001">
    <property type="protein sequence ID" value="SEI38633.1"/>
    <property type="molecule type" value="Genomic_DNA"/>
</dbReference>
<evidence type="ECO:0008006" key="3">
    <source>
        <dbReference type="Google" id="ProtNLM"/>
    </source>
</evidence>
<keyword evidence="2" id="KW-1185">Reference proteome</keyword>
<dbReference type="RefSeq" id="WP_091306589.1">
    <property type="nucleotide sequence ID" value="NZ_CBCSJU010000001.1"/>
</dbReference>
<proteinExistence type="predicted"/>
<dbReference type="STRING" id="402734.SAMN05660918_0263"/>